<dbReference type="SUPFAM" id="SSF54637">
    <property type="entry name" value="Thioesterase/thiol ester dehydrase-isomerase"/>
    <property type="match status" value="1"/>
</dbReference>
<comment type="caution">
    <text evidence="3">The sequence shown here is derived from an EMBL/GenBank/DDBJ whole genome shotgun (WGS) entry which is preliminary data.</text>
</comment>
<comment type="similarity">
    <text evidence="1">Belongs to the UPF0336 family.</text>
</comment>
<dbReference type="EMBL" id="MPNT01000025">
    <property type="protein sequence ID" value="OJZ69802.1"/>
    <property type="molecule type" value="Genomic_DNA"/>
</dbReference>
<protein>
    <recommendedName>
        <fullName evidence="1">UPF0336 protein BRW65_21905</fullName>
    </recommendedName>
</protein>
<organism evidence="3 4">
    <name type="scientific">Mycobacterium paraffinicum</name>
    <dbReference type="NCBI Taxonomy" id="53378"/>
    <lineage>
        <taxon>Bacteria</taxon>
        <taxon>Bacillati</taxon>
        <taxon>Actinomycetota</taxon>
        <taxon>Actinomycetes</taxon>
        <taxon>Mycobacteriales</taxon>
        <taxon>Mycobacteriaceae</taxon>
        <taxon>Mycobacterium</taxon>
    </lineage>
</organism>
<reference evidence="3 4" key="1">
    <citation type="submission" date="2016-11" db="EMBL/GenBank/DDBJ databases">
        <title>Genome sequences of unsequenced Mycobacteria.</title>
        <authorList>
            <person name="Greninger A.L."/>
            <person name="Fang F."/>
            <person name="Jerome K.R."/>
        </authorList>
    </citation>
    <scope>NUCLEOTIDE SEQUENCE [LARGE SCALE GENOMIC DNA]</scope>
    <source>
        <strain evidence="3 4">M11</strain>
    </source>
</reference>
<accession>A0A1Q4HPT5</accession>
<dbReference type="PANTHER" id="PTHR43437">
    <property type="entry name" value="HYDROXYACYL-THIOESTER DEHYDRATASE TYPE 2, MITOCHONDRIAL-RELATED"/>
    <property type="match status" value="1"/>
</dbReference>
<dbReference type="NCBIfam" id="NF010245">
    <property type="entry name" value="PRK13692.1"/>
    <property type="match status" value="1"/>
</dbReference>
<dbReference type="OrthoDB" id="5415111at2"/>
<feature type="domain" description="FAS1-like dehydratase" evidence="2">
    <location>
        <begin position="7"/>
        <end position="137"/>
    </location>
</feature>
<dbReference type="NCBIfam" id="NF040624">
    <property type="entry name" value="HadA"/>
    <property type="match status" value="1"/>
</dbReference>
<dbReference type="CDD" id="cd03441">
    <property type="entry name" value="R_hydratase_like"/>
    <property type="match status" value="1"/>
</dbReference>
<keyword evidence="4" id="KW-1185">Reference proteome</keyword>
<dbReference type="Gene3D" id="3.10.129.10">
    <property type="entry name" value="Hotdog Thioesterase"/>
    <property type="match status" value="1"/>
</dbReference>
<dbReference type="InterPro" id="IPR050965">
    <property type="entry name" value="UPF0336/Enoyl-CoA_hydratase"/>
</dbReference>
<name>A0A1Q4HPT5_9MYCO</name>
<evidence type="ECO:0000256" key="1">
    <source>
        <dbReference type="HAMAP-Rule" id="MF_00799"/>
    </source>
</evidence>
<dbReference type="GO" id="GO:0006633">
    <property type="term" value="P:fatty acid biosynthetic process"/>
    <property type="evidence" value="ECO:0007669"/>
    <property type="project" value="TreeGrafter"/>
</dbReference>
<sequence length="159" mass="17566">MPLSESIVGMHYRYPDHYVVEREKIREYAVAVQNDDAMFLEEKAAAELGYDDLPAPLTFICVFGYKAQTAFFKHANVAVQDAQIVQVDQVLKFMAPIVAGDTLYCDVYVDSMRVSHGTQIIVTKNIITNEAGDVVQETYTTLAGRAGEDGEEGFSDATA</sequence>
<dbReference type="Pfam" id="PF13452">
    <property type="entry name" value="FAS1_DH_region"/>
    <property type="match status" value="1"/>
</dbReference>
<dbReference type="RefSeq" id="WP_073878360.1">
    <property type="nucleotide sequence ID" value="NZ_MPNT01000025.1"/>
</dbReference>
<dbReference type="InterPro" id="IPR016709">
    <property type="entry name" value="HadA-like"/>
</dbReference>
<dbReference type="InterPro" id="IPR039569">
    <property type="entry name" value="FAS1-like_DH_region"/>
</dbReference>
<dbReference type="STRING" id="53378.BRW65_21905"/>
<dbReference type="Proteomes" id="UP000186438">
    <property type="component" value="Unassembled WGS sequence"/>
</dbReference>
<gene>
    <name evidence="3" type="ORF">BRW65_21905</name>
</gene>
<proteinExistence type="inferred from homology"/>
<dbReference type="AlphaFoldDB" id="A0A1Q4HPT5"/>
<evidence type="ECO:0000313" key="3">
    <source>
        <dbReference type="EMBL" id="OJZ69802.1"/>
    </source>
</evidence>
<dbReference type="PANTHER" id="PTHR43437:SF3">
    <property type="entry name" value="HYDROXYACYL-THIOESTER DEHYDRATASE TYPE 2, MITOCHONDRIAL"/>
    <property type="match status" value="1"/>
</dbReference>
<dbReference type="InterPro" id="IPR054849">
    <property type="entry name" value="UPF0336_fam"/>
</dbReference>
<dbReference type="InterPro" id="IPR029069">
    <property type="entry name" value="HotDog_dom_sf"/>
</dbReference>
<evidence type="ECO:0000313" key="4">
    <source>
        <dbReference type="Proteomes" id="UP000186438"/>
    </source>
</evidence>
<dbReference type="HAMAP" id="MF_00799">
    <property type="entry name" value="UPF0336"/>
    <property type="match status" value="1"/>
</dbReference>
<dbReference type="GO" id="GO:0019171">
    <property type="term" value="F:(3R)-hydroxyacyl-[acyl-carrier-protein] dehydratase activity"/>
    <property type="evidence" value="ECO:0007669"/>
    <property type="project" value="TreeGrafter"/>
</dbReference>
<evidence type="ECO:0000259" key="2">
    <source>
        <dbReference type="Pfam" id="PF13452"/>
    </source>
</evidence>
<dbReference type="PIRSF" id="PIRSF018072">
    <property type="entry name" value="UCP018072"/>
    <property type="match status" value="1"/>
</dbReference>